<evidence type="ECO:0000256" key="2">
    <source>
        <dbReference type="ARBA" id="ARBA00022692"/>
    </source>
</evidence>
<dbReference type="InterPro" id="IPR005829">
    <property type="entry name" value="Sugar_transporter_CS"/>
</dbReference>
<sequence length="115" mass="12335">MNSHTENNTDNERTDNEHTDKKRWFALYTLALGLAMIVVDGAIVGVALPDIITKLNLNLTDAQWVNSLYSVVFAALVPSTGRLADRIGRRRMFLVGAAVGAAVSGAVRPADLGAL</sequence>
<comment type="subcellular location">
    <subcellularLocation>
        <location evidence="1">Cell membrane</location>
        <topology evidence="1">Multi-pass membrane protein</topology>
    </subcellularLocation>
</comment>
<name>U3GS91_9CORY</name>
<evidence type="ECO:0000256" key="3">
    <source>
        <dbReference type="ARBA" id="ARBA00022989"/>
    </source>
</evidence>
<reference evidence="7 8" key="1">
    <citation type="journal article" date="2013" name="Genome Announc.">
        <title>Whole-Genome Sequence of the Clinical Strain Corynebacterium argentoratense DSM 44202, Isolated from a Human Throat Specimen.</title>
        <authorList>
            <person name="Bomholt C."/>
            <person name="Glaub A."/>
            <person name="Gravermann K."/>
            <person name="Albersmeier A."/>
            <person name="Brinkrolf K."/>
            <person name="Ruckert C."/>
            <person name="Tauch A."/>
        </authorList>
    </citation>
    <scope>NUCLEOTIDE SEQUENCE [LARGE SCALE GENOMIC DNA]</scope>
    <source>
        <strain evidence="7">DSM 44202</strain>
    </source>
</reference>
<keyword evidence="4 5" id="KW-0472">Membrane</keyword>
<gene>
    <name evidence="7" type="ORF">CARG_00370</name>
</gene>
<dbReference type="GeneID" id="78250784"/>
<dbReference type="KEGG" id="caz:CARG_00370"/>
<evidence type="ECO:0000256" key="1">
    <source>
        <dbReference type="ARBA" id="ARBA00004651"/>
    </source>
</evidence>
<dbReference type="HOGENOM" id="CLU_000960_10_9_11"/>
<dbReference type="InterPro" id="IPR020846">
    <property type="entry name" value="MFS_dom"/>
</dbReference>
<protein>
    <recommendedName>
        <fullName evidence="6">Major facilitator superfamily (MFS) profile domain-containing protein</fullName>
    </recommendedName>
</protein>
<evidence type="ECO:0000259" key="6">
    <source>
        <dbReference type="PROSITE" id="PS50850"/>
    </source>
</evidence>
<proteinExistence type="predicted"/>
<dbReference type="OrthoDB" id="7375466at2"/>
<keyword evidence="2 5" id="KW-0812">Transmembrane</keyword>
<dbReference type="GO" id="GO:0022857">
    <property type="term" value="F:transmembrane transporter activity"/>
    <property type="evidence" value="ECO:0007669"/>
    <property type="project" value="InterPro"/>
</dbReference>
<dbReference type="Pfam" id="PF07690">
    <property type="entry name" value="MFS_1"/>
    <property type="match status" value="1"/>
</dbReference>
<dbReference type="STRING" id="1348662.CARG_00370"/>
<evidence type="ECO:0000313" key="8">
    <source>
        <dbReference type="Proteomes" id="UP000016943"/>
    </source>
</evidence>
<dbReference type="Gene3D" id="1.20.1250.20">
    <property type="entry name" value="MFS general substrate transporter like domains"/>
    <property type="match status" value="1"/>
</dbReference>
<evidence type="ECO:0000313" key="7">
    <source>
        <dbReference type="EMBL" id="AGU14280.1"/>
    </source>
</evidence>
<dbReference type="PANTHER" id="PTHR42718">
    <property type="entry name" value="MAJOR FACILITATOR SUPERFAMILY MULTIDRUG TRANSPORTER MFSC"/>
    <property type="match status" value="1"/>
</dbReference>
<dbReference type="eggNOG" id="COG0477">
    <property type="taxonomic scope" value="Bacteria"/>
</dbReference>
<evidence type="ECO:0000256" key="5">
    <source>
        <dbReference type="SAM" id="Phobius"/>
    </source>
</evidence>
<dbReference type="PROSITE" id="PS00216">
    <property type="entry name" value="SUGAR_TRANSPORT_1"/>
    <property type="match status" value="1"/>
</dbReference>
<dbReference type="PATRIC" id="fig|1348662.3.peg.71"/>
<dbReference type="Proteomes" id="UP000016943">
    <property type="component" value="Chromosome"/>
</dbReference>
<dbReference type="InterPro" id="IPR011701">
    <property type="entry name" value="MFS"/>
</dbReference>
<dbReference type="EMBL" id="CP006365">
    <property type="protein sequence ID" value="AGU14280.1"/>
    <property type="molecule type" value="Genomic_DNA"/>
</dbReference>
<feature type="transmembrane region" description="Helical" evidence="5">
    <location>
        <begin position="25"/>
        <end position="48"/>
    </location>
</feature>
<dbReference type="InterPro" id="IPR036259">
    <property type="entry name" value="MFS_trans_sf"/>
</dbReference>
<keyword evidence="3 5" id="KW-1133">Transmembrane helix</keyword>
<feature type="domain" description="Major facilitator superfamily (MFS) profile" evidence="6">
    <location>
        <begin position="26"/>
        <end position="115"/>
    </location>
</feature>
<organism evidence="7 8">
    <name type="scientific">Corynebacterium argentoratense DSM 44202</name>
    <dbReference type="NCBI Taxonomy" id="1348662"/>
    <lineage>
        <taxon>Bacteria</taxon>
        <taxon>Bacillati</taxon>
        <taxon>Actinomycetota</taxon>
        <taxon>Actinomycetes</taxon>
        <taxon>Mycobacteriales</taxon>
        <taxon>Corynebacteriaceae</taxon>
        <taxon>Corynebacterium</taxon>
    </lineage>
</organism>
<dbReference type="AlphaFoldDB" id="U3GS91"/>
<accession>U3GS91</accession>
<dbReference type="GO" id="GO:0005886">
    <property type="term" value="C:plasma membrane"/>
    <property type="evidence" value="ECO:0007669"/>
    <property type="project" value="UniProtKB-SubCell"/>
</dbReference>
<keyword evidence="8" id="KW-1185">Reference proteome</keyword>
<dbReference type="SUPFAM" id="SSF103473">
    <property type="entry name" value="MFS general substrate transporter"/>
    <property type="match status" value="1"/>
</dbReference>
<dbReference type="RefSeq" id="WP_020975401.1">
    <property type="nucleotide sequence ID" value="NC_022198.1"/>
</dbReference>
<evidence type="ECO:0000256" key="4">
    <source>
        <dbReference type="ARBA" id="ARBA00023136"/>
    </source>
</evidence>
<dbReference type="PANTHER" id="PTHR42718:SF42">
    <property type="entry name" value="EXPORT PROTEIN"/>
    <property type="match status" value="1"/>
</dbReference>
<dbReference type="PROSITE" id="PS50850">
    <property type="entry name" value="MFS"/>
    <property type="match status" value="1"/>
</dbReference>
<feature type="transmembrane region" description="Helical" evidence="5">
    <location>
        <begin position="68"/>
        <end position="84"/>
    </location>
</feature>